<reference evidence="2 3" key="1">
    <citation type="submission" date="2020-09" db="EMBL/GenBank/DDBJ databases">
        <title>Methylomonas albis sp. nov. and Methylomonas fluvii sp. nov.: Two cold-adapted methanotrophs from the River Elbe and an amended description of Methylovulum psychrotolerans strain Eb1.</title>
        <authorList>
            <person name="Bussmann I.K."/>
            <person name="Klings K.-W."/>
            <person name="Warnstedt J."/>
            <person name="Hoppert M."/>
            <person name="Saborowski A."/>
            <person name="Horn F."/>
            <person name="Liebner S."/>
        </authorList>
    </citation>
    <scope>NUCLEOTIDE SEQUENCE [LARGE SCALE GENOMIC DNA]</scope>
    <source>
        <strain evidence="2 3">EbA</strain>
    </source>
</reference>
<evidence type="ECO:0000313" key="3">
    <source>
        <dbReference type="Proteomes" id="UP000652176"/>
    </source>
</evidence>
<dbReference type="Pfam" id="PF12802">
    <property type="entry name" value="MarR_2"/>
    <property type="match status" value="1"/>
</dbReference>
<evidence type="ECO:0000313" key="2">
    <source>
        <dbReference type="EMBL" id="MBD9358812.1"/>
    </source>
</evidence>
<dbReference type="EMBL" id="JACXSS010000001">
    <property type="protein sequence ID" value="MBD9358812.1"/>
    <property type="molecule type" value="Genomic_DNA"/>
</dbReference>
<dbReference type="InterPro" id="IPR036390">
    <property type="entry name" value="WH_DNA-bd_sf"/>
</dbReference>
<dbReference type="SUPFAM" id="SSF46785">
    <property type="entry name" value="Winged helix' DNA-binding domain"/>
    <property type="match status" value="1"/>
</dbReference>
<dbReference type="InterPro" id="IPR000835">
    <property type="entry name" value="HTH_MarR-typ"/>
</dbReference>
<protein>
    <submittedName>
        <fullName evidence="2">MarR family transcriptional regulator</fullName>
    </submittedName>
</protein>
<gene>
    <name evidence="2" type="ORF">IE877_23575</name>
</gene>
<dbReference type="RefSeq" id="WP_192377004.1">
    <property type="nucleotide sequence ID" value="NZ_CAJHIV010000001.1"/>
</dbReference>
<organism evidence="2 3">
    <name type="scientific">Methylomonas albis</name>
    <dbReference type="NCBI Taxonomy" id="1854563"/>
    <lineage>
        <taxon>Bacteria</taxon>
        <taxon>Pseudomonadati</taxon>
        <taxon>Pseudomonadota</taxon>
        <taxon>Gammaproteobacteria</taxon>
        <taxon>Methylococcales</taxon>
        <taxon>Methylococcaceae</taxon>
        <taxon>Methylomonas</taxon>
    </lineage>
</organism>
<dbReference type="InterPro" id="IPR036388">
    <property type="entry name" value="WH-like_DNA-bd_sf"/>
</dbReference>
<name>A0ABR9D6U0_9GAMM</name>
<proteinExistence type="predicted"/>
<sequence>MVDQIAAIDNPQLDETLTPDKREAALRLAIEQFYFGYRAFTVQPDRILAERGLGRVHHRILYFVGRSPGISVSALLGMLSVSKQALNAPLRQLMEMQLVMIDTAMHDKRVRELSLTPDGAALEAQLTGTQMQQLQTVFAQVGASAETGWHEVMCSLSRQG</sequence>
<dbReference type="Proteomes" id="UP000652176">
    <property type="component" value="Unassembled WGS sequence"/>
</dbReference>
<evidence type="ECO:0000259" key="1">
    <source>
        <dbReference type="PROSITE" id="PS50995"/>
    </source>
</evidence>
<accession>A0ABR9D6U0</accession>
<dbReference type="SMART" id="SM00347">
    <property type="entry name" value="HTH_MARR"/>
    <property type="match status" value="1"/>
</dbReference>
<feature type="domain" description="HTH marR-type" evidence="1">
    <location>
        <begin position="23"/>
        <end position="158"/>
    </location>
</feature>
<dbReference type="Gene3D" id="1.10.10.10">
    <property type="entry name" value="Winged helix-like DNA-binding domain superfamily/Winged helix DNA-binding domain"/>
    <property type="match status" value="1"/>
</dbReference>
<comment type="caution">
    <text evidence="2">The sequence shown here is derived from an EMBL/GenBank/DDBJ whole genome shotgun (WGS) entry which is preliminary data.</text>
</comment>
<keyword evidence="3" id="KW-1185">Reference proteome</keyword>
<dbReference type="PROSITE" id="PS50995">
    <property type="entry name" value="HTH_MARR_2"/>
    <property type="match status" value="1"/>
</dbReference>